<dbReference type="STRING" id="3469.A0A4Y7JT20"/>
<dbReference type="PROSITE" id="PS52045">
    <property type="entry name" value="NEPROSIN_PEP_CD"/>
    <property type="match status" value="1"/>
</dbReference>
<feature type="domain" description="Neprosin PEP catalytic" evidence="1">
    <location>
        <begin position="1"/>
        <end position="201"/>
    </location>
</feature>
<evidence type="ECO:0000313" key="3">
    <source>
        <dbReference type="Proteomes" id="UP000316621"/>
    </source>
</evidence>
<gene>
    <name evidence="2" type="ORF">C5167_024601</name>
</gene>
<dbReference type="PANTHER" id="PTHR31589:SF57">
    <property type="entry name" value="OS06G0474500 PROTEIN"/>
    <property type="match status" value="1"/>
</dbReference>
<sequence>MSISQIWVSAGEHEHLNTVEVGWQVYPRIYGDDHTRFFIYWTINIIIPFSNHLNCFSGYTNGYLSQGCYNLLCDGFVFTFNDDQKDATFIIQKDQSSGHWWVKLQGIPVDYYPSALFTELSKKETSVEWGGEIINEKSKGQHTSTKMGRVFDENNMIKDPENVVKEVTNQNCYDLEIDSDHHGTNGYGFYDGGPGYNDKCQ</sequence>
<dbReference type="Pfam" id="PF03080">
    <property type="entry name" value="Neprosin"/>
    <property type="match status" value="1"/>
</dbReference>
<dbReference type="OMA" id="EITIAIW"/>
<proteinExistence type="predicted"/>
<evidence type="ECO:0000313" key="2">
    <source>
        <dbReference type="EMBL" id="RZC62835.1"/>
    </source>
</evidence>
<dbReference type="AlphaFoldDB" id="A0A4Y7JT20"/>
<reference evidence="2 3" key="1">
    <citation type="journal article" date="2018" name="Science">
        <title>The opium poppy genome and morphinan production.</title>
        <authorList>
            <person name="Guo L."/>
            <person name="Winzer T."/>
            <person name="Yang X."/>
            <person name="Li Y."/>
            <person name="Ning Z."/>
            <person name="He Z."/>
            <person name="Teodor R."/>
            <person name="Lu Y."/>
            <person name="Bowser T.A."/>
            <person name="Graham I.A."/>
            <person name="Ye K."/>
        </authorList>
    </citation>
    <scope>NUCLEOTIDE SEQUENCE [LARGE SCALE GENOMIC DNA]</scope>
    <source>
        <strain evidence="3">cv. HN1</strain>
        <tissue evidence="2">Leaves</tissue>
    </source>
</reference>
<protein>
    <recommendedName>
        <fullName evidence="1">Neprosin PEP catalytic domain-containing protein</fullName>
    </recommendedName>
</protein>
<dbReference type="InterPro" id="IPR004314">
    <property type="entry name" value="Neprosin"/>
</dbReference>
<name>A0A4Y7JT20_PAPSO</name>
<dbReference type="InterPro" id="IPR053168">
    <property type="entry name" value="Glutamic_endopeptidase"/>
</dbReference>
<dbReference type="PANTHER" id="PTHR31589">
    <property type="entry name" value="PROTEIN, PUTATIVE (DUF239)-RELATED-RELATED"/>
    <property type="match status" value="1"/>
</dbReference>
<evidence type="ECO:0000259" key="1">
    <source>
        <dbReference type="PROSITE" id="PS52045"/>
    </source>
</evidence>
<dbReference type="Gene3D" id="3.90.1320.10">
    <property type="entry name" value="Outer-capsid protein sigma 3, large lobe"/>
    <property type="match status" value="1"/>
</dbReference>
<accession>A0A4Y7JT20</accession>
<dbReference type="Proteomes" id="UP000316621">
    <property type="component" value="Chromosome 5"/>
</dbReference>
<keyword evidence="3" id="KW-1185">Reference proteome</keyword>
<organism evidence="2 3">
    <name type="scientific">Papaver somniferum</name>
    <name type="common">Opium poppy</name>
    <dbReference type="NCBI Taxonomy" id="3469"/>
    <lineage>
        <taxon>Eukaryota</taxon>
        <taxon>Viridiplantae</taxon>
        <taxon>Streptophyta</taxon>
        <taxon>Embryophyta</taxon>
        <taxon>Tracheophyta</taxon>
        <taxon>Spermatophyta</taxon>
        <taxon>Magnoliopsida</taxon>
        <taxon>Ranunculales</taxon>
        <taxon>Papaveraceae</taxon>
        <taxon>Papaveroideae</taxon>
        <taxon>Papaver</taxon>
    </lineage>
</organism>
<dbReference type="Gramene" id="RZC62835">
    <property type="protein sequence ID" value="RZC62835"/>
    <property type="gene ID" value="C5167_024601"/>
</dbReference>
<dbReference type="EMBL" id="CM010719">
    <property type="protein sequence ID" value="RZC62835.1"/>
    <property type="molecule type" value="Genomic_DNA"/>
</dbReference>